<feature type="domain" description="Multidrug resistance protein MdtA-like barrel-sandwich hybrid" evidence="6">
    <location>
        <begin position="61"/>
        <end position="198"/>
    </location>
</feature>
<dbReference type="Gene3D" id="1.10.287.470">
    <property type="entry name" value="Helix hairpin bin"/>
    <property type="match status" value="1"/>
</dbReference>
<feature type="domain" description="CusB-like beta-barrel" evidence="7">
    <location>
        <begin position="219"/>
        <end position="287"/>
    </location>
</feature>
<protein>
    <submittedName>
        <fullName evidence="9">Efflux RND transporter periplasmic adaptor subunit</fullName>
    </submittedName>
</protein>
<evidence type="ECO:0000313" key="10">
    <source>
        <dbReference type="Proteomes" id="UP000811844"/>
    </source>
</evidence>
<dbReference type="PANTHER" id="PTHR30158">
    <property type="entry name" value="ACRA/E-RELATED COMPONENT OF DRUG EFFLUX TRANSPORTER"/>
    <property type="match status" value="1"/>
</dbReference>
<feature type="domain" description="Multidrug resistance protein MdtA-like alpha-helical hairpin" evidence="5">
    <location>
        <begin position="101"/>
        <end position="170"/>
    </location>
</feature>
<evidence type="ECO:0000259" key="6">
    <source>
        <dbReference type="Pfam" id="PF25917"/>
    </source>
</evidence>
<evidence type="ECO:0000256" key="4">
    <source>
        <dbReference type="SAM" id="SignalP"/>
    </source>
</evidence>
<accession>A0ABS5HYK9</accession>
<dbReference type="Pfam" id="PF25954">
    <property type="entry name" value="Beta-barrel_RND_2"/>
    <property type="match status" value="1"/>
</dbReference>
<dbReference type="NCBIfam" id="TIGR01730">
    <property type="entry name" value="RND_mfp"/>
    <property type="match status" value="1"/>
</dbReference>
<dbReference type="InterPro" id="IPR058627">
    <property type="entry name" value="MdtA-like_C"/>
</dbReference>
<feature type="domain" description="Multidrug resistance protein MdtA-like C-terminal permuted SH3" evidence="8">
    <location>
        <begin position="295"/>
        <end position="348"/>
    </location>
</feature>
<dbReference type="InterPro" id="IPR006143">
    <property type="entry name" value="RND_pump_MFP"/>
</dbReference>
<dbReference type="Gene3D" id="2.40.50.100">
    <property type="match status" value="1"/>
</dbReference>
<dbReference type="RefSeq" id="WP_153660725.1">
    <property type="nucleotide sequence ID" value="NZ_JAAIKR010000001.1"/>
</dbReference>
<reference evidence="9 10" key="1">
    <citation type="submission" date="2020-02" db="EMBL/GenBank/DDBJ databases">
        <title>Shewanella WXL01 sp. nov., a marine bacterium isolated from green algae in Luhuitou Fringing Reef (Northern South China Sea).</title>
        <authorList>
            <person name="Wang X."/>
        </authorList>
    </citation>
    <scope>NUCLEOTIDE SEQUENCE [LARGE SCALE GENOMIC DNA]</scope>
    <source>
        <strain evidence="9 10">MCCC 1A01895</strain>
    </source>
</reference>
<dbReference type="Gene3D" id="2.40.420.20">
    <property type="match status" value="1"/>
</dbReference>
<keyword evidence="4" id="KW-0732">Signal</keyword>
<comment type="caution">
    <text evidence="9">The sequence shown here is derived from an EMBL/GenBank/DDBJ whole genome shotgun (WGS) entry which is preliminary data.</text>
</comment>
<evidence type="ECO:0000259" key="8">
    <source>
        <dbReference type="Pfam" id="PF25967"/>
    </source>
</evidence>
<evidence type="ECO:0000313" key="9">
    <source>
        <dbReference type="EMBL" id="MBR9726811.1"/>
    </source>
</evidence>
<dbReference type="PROSITE" id="PS51257">
    <property type="entry name" value="PROKAR_LIPOPROTEIN"/>
    <property type="match status" value="1"/>
</dbReference>
<name>A0ABS5HYK9_9GAMM</name>
<feature type="chain" id="PRO_5046386107" evidence="4">
    <location>
        <begin position="26"/>
        <end position="390"/>
    </location>
</feature>
<sequence length="390" mass="42739">MKNISYTLSAIILAVLLSGCNQSNAQQGQQPPPLTIDVADVQIKSIQSWHTFTTRLEAPHHVSLKPRVSGQIEKVLFQEGQQVTKGQVLFSIDPRQFNTEVKSLQAQLVSAEAGLEQAEHEARRAKHLAAQKAMSTEQADQRQSTLRQAIAGRDAIEAQLESAKLNLEFSQVKAPISGIISRAMATEGNFVSAGQTVLTTLVSDDKLYAYFDIDERTWEQKFSNVKASDHIKVMMQRLNGQADISGYIDFIDNRINPTTGTLRVRGVFDAKPYHLKPGAFARLSLAADDATPTAIVPERAIGTDLKNRFVLVVDEHNTLQYRPVVLGNRYGQLRAITSGLTQGDRVAANGPARVGPGMPITPNMVKLDFSNIQLVLEQAGDTQTLSNDAK</sequence>
<feature type="signal peptide" evidence="4">
    <location>
        <begin position="1"/>
        <end position="25"/>
    </location>
</feature>
<gene>
    <name evidence="9" type="ORF">G3R48_02240</name>
</gene>
<comment type="subcellular location">
    <subcellularLocation>
        <location evidence="1">Cell inner membrane</location>
        <topology evidence="1">Lipid-anchor</topology>
    </subcellularLocation>
</comment>
<comment type="similarity">
    <text evidence="2">Belongs to the membrane fusion protein (MFP) (TC 8.A.1) family.</text>
</comment>
<evidence type="ECO:0000259" key="5">
    <source>
        <dbReference type="Pfam" id="PF25876"/>
    </source>
</evidence>
<dbReference type="PANTHER" id="PTHR30158:SF26">
    <property type="entry name" value="RESISTANCE-NODULATION-CELL DIVISION (RND) MULTIDRUG EFFLUX MEMBRANE FUSION PROTEIN MEXE"/>
    <property type="match status" value="1"/>
</dbReference>
<dbReference type="Pfam" id="PF25917">
    <property type="entry name" value="BSH_RND"/>
    <property type="match status" value="1"/>
</dbReference>
<dbReference type="InterPro" id="IPR058625">
    <property type="entry name" value="MdtA-like_BSH"/>
</dbReference>
<dbReference type="Proteomes" id="UP000811844">
    <property type="component" value="Unassembled WGS sequence"/>
</dbReference>
<dbReference type="InterPro" id="IPR058792">
    <property type="entry name" value="Beta-barrel_RND_2"/>
</dbReference>
<dbReference type="Gene3D" id="2.40.30.170">
    <property type="match status" value="1"/>
</dbReference>
<evidence type="ECO:0000259" key="7">
    <source>
        <dbReference type="Pfam" id="PF25954"/>
    </source>
</evidence>
<dbReference type="Pfam" id="PF25876">
    <property type="entry name" value="HH_MFP_RND"/>
    <property type="match status" value="1"/>
</dbReference>
<dbReference type="InterPro" id="IPR058624">
    <property type="entry name" value="MdtA-like_HH"/>
</dbReference>
<keyword evidence="3" id="KW-0175">Coiled coil</keyword>
<dbReference type="SUPFAM" id="SSF111369">
    <property type="entry name" value="HlyD-like secretion proteins"/>
    <property type="match status" value="1"/>
</dbReference>
<organism evidence="9 10">
    <name type="scientific">Shewanella intestini</name>
    <dbReference type="NCBI Taxonomy" id="2017544"/>
    <lineage>
        <taxon>Bacteria</taxon>
        <taxon>Pseudomonadati</taxon>
        <taxon>Pseudomonadota</taxon>
        <taxon>Gammaproteobacteria</taxon>
        <taxon>Alteromonadales</taxon>
        <taxon>Shewanellaceae</taxon>
        <taxon>Shewanella</taxon>
    </lineage>
</organism>
<proteinExistence type="inferred from homology"/>
<evidence type="ECO:0000256" key="2">
    <source>
        <dbReference type="ARBA" id="ARBA00009477"/>
    </source>
</evidence>
<dbReference type="EMBL" id="JAAIKR010000001">
    <property type="protein sequence ID" value="MBR9726811.1"/>
    <property type="molecule type" value="Genomic_DNA"/>
</dbReference>
<evidence type="ECO:0000256" key="1">
    <source>
        <dbReference type="ARBA" id="ARBA00004519"/>
    </source>
</evidence>
<evidence type="ECO:0000256" key="3">
    <source>
        <dbReference type="SAM" id="Coils"/>
    </source>
</evidence>
<feature type="coiled-coil region" evidence="3">
    <location>
        <begin position="101"/>
        <end position="128"/>
    </location>
</feature>
<dbReference type="Pfam" id="PF25967">
    <property type="entry name" value="RND-MFP_C"/>
    <property type="match status" value="1"/>
</dbReference>
<keyword evidence="10" id="KW-1185">Reference proteome</keyword>